<dbReference type="AlphaFoldDB" id="A0A075P0G7"/>
<accession>A0A075P0G7</accession>
<evidence type="ECO:0000313" key="8">
    <source>
        <dbReference type="Proteomes" id="UP000264779"/>
    </source>
</evidence>
<dbReference type="Proteomes" id="UP000056090">
    <property type="component" value="Chromosome"/>
</dbReference>
<keyword evidence="6" id="KW-1185">Reference proteome</keyword>
<evidence type="ECO:0000313" key="6">
    <source>
        <dbReference type="Proteomes" id="UP000056090"/>
    </source>
</evidence>
<protein>
    <submittedName>
        <fullName evidence="4">DUF3365 domain-containing protein</fullName>
    </submittedName>
</protein>
<dbReference type="Proteomes" id="UP000263517">
    <property type="component" value="Unassembled WGS sequence"/>
</dbReference>
<dbReference type="EMBL" id="CP008849">
    <property type="protein sequence ID" value="AIG00380.1"/>
    <property type="molecule type" value="Genomic_DNA"/>
</dbReference>
<dbReference type="EMBL" id="DNAN01000178">
    <property type="protein sequence ID" value="HAW75121.1"/>
    <property type="molecule type" value="Genomic_DNA"/>
</dbReference>
<evidence type="ECO:0000313" key="4">
    <source>
        <dbReference type="EMBL" id="HAW75121.1"/>
    </source>
</evidence>
<name>A0A075P0G7_9ALTE</name>
<dbReference type="GeneID" id="78256727"/>
<feature type="chain" id="PRO_5035984165" evidence="1">
    <location>
        <begin position="22"/>
        <end position="194"/>
    </location>
</feature>
<dbReference type="Pfam" id="PF11845">
    <property type="entry name" value="Tll0287-like"/>
    <property type="match status" value="1"/>
</dbReference>
<feature type="signal peptide" evidence="1">
    <location>
        <begin position="1"/>
        <end position="21"/>
    </location>
</feature>
<evidence type="ECO:0000313" key="7">
    <source>
        <dbReference type="Proteomes" id="UP000263517"/>
    </source>
</evidence>
<dbReference type="KEGG" id="aal:EP13_17770"/>
<evidence type="ECO:0000313" key="5">
    <source>
        <dbReference type="EMBL" id="HBU52356.1"/>
    </source>
</evidence>
<organism evidence="3 6">
    <name type="scientific">Alteromonas australica</name>
    <dbReference type="NCBI Taxonomy" id="589873"/>
    <lineage>
        <taxon>Bacteria</taxon>
        <taxon>Pseudomonadati</taxon>
        <taxon>Pseudomonadota</taxon>
        <taxon>Gammaproteobacteria</taxon>
        <taxon>Alteromonadales</taxon>
        <taxon>Alteromonadaceae</taxon>
        <taxon>Alteromonas/Salinimonas group</taxon>
        <taxon>Alteromonas</taxon>
    </lineage>
</organism>
<reference evidence="3 6" key="1">
    <citation type="submission" date="2014-06" db="EMBL/GenBank/DDBJ databases">
        <title>Genomes of Alteromonas australica, a world apart.</title>
        <authorList>
            <person name="Gonzaga A."/>
            <person name="Lopez-Perez M."/>
            <person name="Rodriguez-Valera F."/>
        </authorList>
    </citation>
    <scope>NUCLEOTIDE SEQUENCE [LARGE SCALE GENOMIC DNA]</scope>
    <source>
        <strain evidence="3 6">H 17</strain>
    </source>
</reference>
<sequence>MKVTLILPLSIFALSTTFAFASNVTIESESVGDLKARTLVARQHAKALGGALKARLQEAIGQGGLVKGIEACKLEAGPIAKAISGNGWTVGRTALRVRNPANTPDAWEREQLIAFSNQLSAQFDGPLEASHYDSATGEFRYLKAIKTDEICTACHGQSVAPRVQAAIDDAYPEDEAMGFDIGTLRGAFTLTYTP</sequence>
<dbReference type="InterPro" id="IPR021796">
    <property type="entry name" value="Tll0287-like_dom"/>
</dbReference>
<reference evidence="7 8" key="2">
    <citation type="journal article" date="2018" name="Nat. Biotechnol.">
        <title>A standardized bacterial taxonomy based on genome phylogeny substantially revises the tree of life.</title>
        <authorList>
            <person name="Parks D.H."/>
            <person name="Chuvochina M."/>
            <person name="Waite D.W."/>
            <person name="Rinke C."/>
            <person name="Skarshewski A."/>
            <person name="Chaumeil P.A."/>
            <person name="Hugenholtz P."/>
        </authorList>
    </citation>
    <scope>NUCLEOTIDE SEQUENCE [LARGE SCALE GENOMIC DNA]</scope>
    <source>
        <strain evidence="5">UBA11621</strain>
        <strain evidence="4">UBA11978</strain>
    </source>
</reference>
<dbReference type="RefSeq" id="WP_044058382.1">
    <property type="nucleotide sequence ID" value="NZ_CALBIY010000076.1"/>
</dbReference>
<feature type="domain" description="Tll0287-like" evidence="2">
    <location>
        <begin position="80"/>
        <end position="191"/>
    </location>
</feature>
<evidence type="ECO:0000256" key="1">
    <source>
        <dbReference type="SAM" id="SignalP"/>
    </source>
</evidence>
<dbReference type="Proteomes" id="UP000264779">
    <property type="component" value="Unassembled WGS sequence"/>
</dbReference>
<evidence type="ECO:0000259" key="2">
    <source>
        <dbReference type="Pfam" id="PF11845"/>
    </source>
</evidence>
<evidence type="ECO:0000313" key="3">
    <source>
        <dbReference type="EMBL" id="AIG00380.1"/>
    </source>
</evidence>
<dbReference type="eggNOG" id="COG3258">
    <property type="taxonomic scope" value="Bacteria"/>
</dbReference>
<proteinExistence type="predicted"/>
<keyword evidence="1" id="KW-0732">Signal</keyword>
<gene>
    <name evidence="4" type="ORF">DCW74_05210</name>
    <name evidence="5" type="ORF">DEB45_13955</name>
    <name evidence="3" type="ORF">EP13_17770</name>
</gene>
<dbReference type="EMBL" id="DONK01000216">
    <property type="protein sequence ID" value="HBU52356.1"/>
    <property type="molecule type" value="Genomic_DNA"/>
</dbReference>